<evidence type="ECO:0000256" key="1">
    <source>
        <dbReference type="ARBA" id="ARBA00022801"/>
    </source>
</evidence>
<dbReference type="PROSITE" id="PS51910">
    <property type="entry name" value="GH18_2"/>
    <property type="match status" value="1"/>
</dbReference>
<gene>
    <name evidence="6" type="ORF">HMPREF1057_01866</name>
</gene>
<evidence type="ECO:0000259" key="5">
    <source>
        <dbReference type="PROSITE" id="PS51910"/>
    </source>
</evidence>
<comment type="similarity">
    <text evidence="4">Belongs to the glycosyl hydrolase 18 family.</text>
</comment>
<name>K5CD23_9BACE</name>
<evidence type="ECO:0000256" key="3">
    <source>
        <dbReference type="RuleBase" id="RU000489"/>
    </source>
</evidence>
<dbReference type="EMBL" id="AGXW01000006">
    <property type="protein sequence ID" value="EKJ91114.1"/>
    <property type="molecule type" value="Genomic_DNA"/>
</dbReference>
<dbReference type="InterPro" id="IPR029070">
    <property type="entry name" value="Chitinase_insertion_sf"/>
</dbReference>
<dbReference type="Pfam" id="PF00704">
    <property type="entry name" value="Glyco_hydro_18"/>
    <property type="match status" value="1"/>
</dbReference>
<dbReference type="SUPFAM" id="SSF51445">
    <property type="entry name" value="(Trans)glycosidases"/>
    <property type="match status" value="1"/>
</dbReference>
<evidence type="ECO:0000313" key="6">
    <source>
        <dbReference type="EMBL" id="EKJ91114.1"/>
    </source>
</evidence>
<keyword evidence="1 3" id="KW-0378">Hydrolase</keyword>
<dbReference type="HOGENOM" id="CLU_796088_0_0_10"/>
<dbReference type="Gene3D" id="3.10.50.10">
    <property type="match status" value="1"/>
</dbReference>
<dbReference type="AlphaFoldDB" id="K5CD23"/>
<dbReference type="InterPro" id="IPR001223">
    <property type="entry name" value="Glyco_hydro18_cat"/>
</dbReference>
<dbReference type="PANTHER" id="PTHR46066">
    <property type="entry name" value="CHITINASE DOMAIN-CONTAINING PROTEIN 1 FAMILY MEMBER"/>
    <property type="match status" value="1"/>
</dbReference>
<protein>
    <recommendedName>
        <fullName evidence="5">GH18 domain-containing protein</fullName>
    </recommendedName>
</protein>
<dbReference type="SMART" id="SM00636">
    <property type="entry name" value="Glyco_18"/>
    <property type="match status" value="1"/>
</dbReference>
<sequence length="348" mass="39534">MKCSEIIRTAVYCAILVMVSVSCLQETPATTEKKVFPWFVYKDGSSFKDVEPVKEIINSISVFGNPPKSFIDECHRNNIEVYRAVGGSEDNINTSGKIKVLVDEYVNDCKVNGYDGIDLDFEHLNSDVQKSYSQFLELASQKLHAAGKKMSHCVSFYPTSFIDEEAKMFYDPEVLAKTCDLVRVMCYDMYFAPGIGKAELKHRDDCMGIGPTSDYSWTKEAMTFWIKRIPKEKLVMALPAYANDYTVTGNSKGRQIYQSVPDSVSGVLPPPIWLCYEKVNMYLYDGTDGNRHMFYASDARSTEALLELADELGIAQIGFWHFNSVDPQMWDTTVKWQKNNKIINRPCK</sequence>
<comment type="caution">
    <text evidence="6">The sequence shown here is derived from an EMBL/GenBank/DDBJ whole genome shotgun (WGS) entry which is preliminary data.</text>
</comment>
<proteinExistence type="inferred from homology"/>
<evidence type="ECO:0000256" key="4">
    <source>
        <dbReference type="RuleBase" id="RU004453"/>
    </source>
</evidence>
<dbReference type="PANTHER" id="PTHR46066:SF2">
    <property type="entry name" value="CHITINASE DOMAIN-CONTAINING PROTEIN 1"/>
    <property type="match status" value="1"/>
</dbReference>
<evidence type="ECO:0000256" key="2">
    <source>
        <dbReference type="ARBA" id="ARBA00023295"/>
    </source>
</evidence>
<reference evidence="6 7" key="1">
    <citation type="submission" date="2012-02" db="EMBL/GenBank/DDBJ databases">
        <title>The Genome Sequence of Bacteroides finegoldii CL09T03C10.</title>
        <authorList>
            <consortium name="The Broad Institute Genome Sequencing Platform"/>
            <person name="Earl A."/>
            <person name="Ward D."/>
            <person name="Feldgarden M."/>
            <person name="Gevers D."/>
            <person name="Zitomersky N.L."/>
            <person name="Coyne M.J."/>
            <person name="Comstock L.E."/>
            <person name="Young S.K."/>
            <person name="Zeng Q."/>
            <person name="Gargeya S."/>
            <person name="Fitzgerald M."/>
            <person name="Haas B."/>
            <person name="Abouelleil A."/>
            <person name="Alvarado L."/>
            <person name="Arachchi H.M."/>
            <person name="Berlin A."/>
            <person name="Chapman S.B."/>
            <person name="Gearin G."/>
            <person name="Goldberg J."/>
            <person name="Griggs A."/>
            <person name="Gujja S."/>
            <person name="Hansen M."/>
            <person name="Heiman D."/>
            <person name="Howarth C."/>
            <person name="Larimer J."/>
            <person name="Lui A."/>
            <person name="MacDonald P.J.P."/>
            <person name="McCowen C."/>
            <person name="Montmayeur A."/>
            <person name="Murphy C."/>
            <person name="Neiman D."/>
            <person name="Pearson M."/>
            <person name="Priest M."/>
            <person name="Roberts A."/>
            <person name="Saif S."/>
            <person name="Shea T."/>
            <person name="Sisk P."/>
            <person name="Stolte C."/>
            <person name="Sykes S."/>
            <person name="Wortman J."/>
            <person name="Nusbaum C."/>
            <person name="Birren B."/>
        </authorList>
    </citation>
    <scope>NUCLEOTIDE SEQUENCE [LARGE SCALE GENOMIC DNA]</scope>
    <source>
        <strain evidence="6 7">CL09T03C10</strain>
    </source>
</reference>
<dbReference type="Gene3D" id="3.20.20.80">
    <property type="entry name" value="Glycosidases"/>
    <property type="match status" value="1"/>
</dbReference>
<dbReference type="GO" id="GO:0008061">
    <property type="term" value="F:chitin binding"/>
    <property type="evidence" value="ECO:0007669"/>
    <property type="project" value="InterPro"/>
</dbReference>
<accession>K5CD23</accession>
<keyword evidence="2 3" id="KW-0326">Glycosidase</keyword>
<dbReference type="InterPro" id="IPR001579">
    <property type="entry name" value="Glyco_hydro_18_chit_AS"/>
</dbReference>
<dbReference type="PROSITE" id="PS51257">
    <property type="entry name" value="PROKAR_LIPOPROTEIN"/>
    <property type="match status" value="1"/>
</dbReference>
<dbReference type="GO" id="GO:0005975">
    <property type="term" value="P:carbohydrate metabolic process"/>
    <property type="evidence" value="ECO:0007669"/>
    <property type="project" value="InterPro"/>
</dbReference>
<organism evidence="6 7">
    <name type="scientific">Bacteroides finegoldii CL09T03C10</name>
    <dbReference type="NCBI Taxonomy" id="997888"/>
    <lineage>
        <taxon>Bacteria</taxon>
        <taxon>Pseudomonadati</taxon>
        <taxon>Bacteroidota</taxon>
        <taxon>Bacteroidia</taxon>
        <taxon>Bacteroidales</taxon>
        <taxon>Bacteroidaceae</taxon>
        <taxon>Bacteroides</taxon>
    </lineage>
</organism>
<dbReference type="PROSITE" id="PS01095">
    <property type="entry name" value="GH18_1"/>
    <property type="match status" value="1"/>
</dbReference>
<evidence type="ECO:0000313" key="7">
    <source>
        <dbReference type="Proteomes" id="UP000007995"/>
    </source>
</evidence>
<dbReference type="GO" id="GO:0004553">
    <property type="term" value="F:hydrolase activity, hydrolyzing O-glycosyl compounds"/>
    <property type="evidence" value="ECO:0007669"/>
    <property type="project" value="InterPro"/>
</dbReference>
<dbReference type="InterPro" id="IPR011583">
    <property type="entry name" value="Chitinase_II/V-like_cat"/>
</dbReference>
<feature type="domain" description="GH18" evidence="5">
    <location>
        <begin position="33"/>
        <end position="340"/>
    </location>
</feature>
<dbReference type="InterPro" id="IPR017853">
    <property type="entry name" value="GH"/>
</dbReference>
<dbReference type="Proteomes" id="UP000007995">
    <property type="component" value="Unassembled WGS sequence"/>
</dbReference>